<evidence type="ECO:0000259" key="10">
    <source>
        <dbReference type="Pfam" id="PF00999"/>
    </source>
</evidence>
<feature type="transmembrane region" description="Helical" evidence="9">
    <location>
        <begin position="280"/>
        <end position="299"/>
    </location>
</feature>
<dbReference type="Proteomes" id="UP001302349">
    <property type="component" value="Chromosome"/>
</dbReference>
<feature type="transmembrane region" description="Helical" evidence="9">
    <location>
        <begin position="194"/>
        <end position="212"/>
    </location>
</feature>
<evidence type="ECO:0000256" key="7">
    <source>
        <dbReference type="ARBA" id="ARBA00023065"/>
    </source>
</evidence>
<protein>
    <submittedName>
        <fullName evidence="11">Cation:proton antiporter</fullName>
    </submittedName>
</protein>
<feature type="transmembrane region" description="Helical" evidence="9">
    <location>
        <begin position="372"/>
        <end position="391"/>
    </location>
</feature>
<evidence type="ECO:0000313" key="12">
    <source>
        <dbReference type="Proteomes" id="UP001302349"/>
    </source>
</evidence>
<evidence type="ECO:0000256" key="8">
    <source>
        <dbReference type="ARBA" id="ARBA00023136"/>
    </source>
</evidence>
<keyword evidence="4" id="KW-1003">Cell membrane</keyword>
<evidence type="ECO:0000256" key="6">
    <source>
        <dbReference type="ARBA" id="ARBA00022989"/>
    </source>
</evidence>
<sequence>MDMLNAYSETIAISIIIIASYFFNQFSKKTNIPSVLLLIGLGVGLQELLNFYDINLERGIMEALELLGVVGLIMIVLEAALDLKLTKEKKPLLIKSFLVALLSLIATSIGIAYLLKYFFFNDFYTALIYAVPLSILSSAIIIPSVGNLSSSKKEFMIYESTFSDILGIMFFYFLLGSAETTTTSGVVWEVSSSILITIALSIIISYSLVLLLQKLTTKVKLFFLIAVLVLLYSTGKMFHLSSLLIIMVFGLVLSNHTIFFRGKLKKLIDETALKHILEDFHVVTMESAFVVRTFFFVIFGMTLDFSGLTDVLALVTSLTILVLTYVVRYILLKSIVVKNISPQIWIAPRGLITVLLFFSIPDEWKNDAFSDAILLIVIIATSVFMTLGLVFKKQDFEDKNELEFTDWDKLDKEIEALSKTK</sequence>
<dbReference type="PANTHER" id="PTHR32507">
    <property type="entry name" value="NA(+)/H(+) ANTIPORTER 1"/>
    <property type="match status" value="1"/>
</dbReference>
<dbReference type="Pfam" id="PF00999">
    <property type="entry name" value="Na_H_Exchanger"/>
    <property type="match status" value="1"/>
</dbReference>
<keyword evidence="6 9" id="KW-1133">Transmembrane helix</keyword>
<proteinExistence type="predicted"/>
<feature type="domain" description="Cation/H+ exchanger transmembrane" evidence="10">
    <location>
        <begin position="18"/>
        <end position="386"/>
    </location>
</feature>
<feature type="transmembrane region" description="Helical" evidence="9">
    <location>
        <begin position="155"/>
        <end position="174"/>
    </location>
</feature>
<organism evidence="11 12">
    <name type="scientific">Imperialibacter roseus</name>
    <dbReference type="NCBI Taxonomy" id="1324217"/>
    <lineage>
        <taxon>Bacteria</taxon>
        <taxon>Pseudomonadati</taxon>
        <taxon>Bacteroidota</taxon>
        <taxon>Cytophagia</taxon>
        <taxon>Cytophagales</taxon>
        <taxon>Flammeovirgaceae</taxon>
        <taxon>Imperialibacter</taxon>
    </lineage>
</organism>
<keyword evidence="8 9" id="KW-0472">Membrane</keyword>
<comment type="subcellular location">
    <subcellularLocation>
        <location evidence="1">Cell membrane</location>
        <topology evidence="1">Multi-pass membrane protein</topology>
    </subcellularLocation>
</comment>
<dbReference type="InterPro" id="IPR006153">
    <property type="entry name" value="Cation/H_exchanger_TM"/>
</dbReference>
<keyword evidence="3" id="KW-0050">Antiport</keyword>
<dbReference type="InterPro" id="IPR038770">
    <property type="entry name" value="Na+/solute_symporter_sf"/>
</dbReference>
<name>A0ABZ0ILE4_9BACT</name>
<evidence type="ECO:0000256" key="9">
    <source>
        <dbReference type="SAM" id="Phobius"/>
    </source>
</evidence>
<evidence type="ECO:0000256" key="3">
    <source>
        <dbReference type="ARBA" id="ARBA00022449"/>
    </source>
</evidence>
<feature type="transmembrane region" description="Helical" evidence="9">
    <location>
        <begin position="127"/>
        <end position="148"/>
    </location>
</feature>
<evidence type="ECO:0000313" key="11">
    <source>
        <dbReference type="EMBL" id="WOK05319.1"/>
    </source>
</evidence>
<feature type="transmembrane region" description="Helical" evidence="9">
    <location>
        <begin position="343"/>
        <end position="360"/>
    </location>
</feature>
<feature type="transmembrane region" description="Helical" evidence="9">
    <location>
        <begin position="6"/>
        <end position="23"/>
    </location>
</feature>
<dbReference type="PANTHER" id="PTHR32507:SF0">
    <property type="entry name" value="NA(+)_H(+) ANTIPORTER 2-RELATED"/>
    <property type="match status" value="1"/>
</dbReference>
<reference evidence="11 12" key="1">
    <citation type="journal article" date="2023" name="Microbiol. Resour. Announc.">
        <title>Complete Genome Sequence of Imperialibacter roseus strain P4T.</title>
        <authorList>
            <person name="Tizabi D.R."/>
            <person name="Bachvaroff T."/>
            <person name="Hill R.T."/>
        </authorList>
    </citation>
    <scope>NUCLEOTIDE SEQUENCE [LARGE SCALE GENOMIC DNA]</scope>
    <source>
        <strain evidence="11 12">P4T</strain>
    </source>
</reference>
<evidence type="ECO:0000256" key="5">
    <source>
        <dbReference type="ARBA" id="ARBA00022692"/>
    </source>
</evidence>
<evidence type="ECO:0000256" key="1">
    <source>
        <dbReference type="ARBA" id="ARBA00004651"/>
    </source>
</evidence>
<dbReference type="RefSeq" id="WP_317488078.1">
    <property type="nucleotide sequence ID" value="NZ_CP136051.1"/>
</dbReference>
<keyword evidence="12" id="KW-1185">Reference proteome</keyword>
<evidence type="ECO:0000256" key="2">
    <source>
        <dbReference type="ARBA" id="ARBA00022448"/>
    </source>
</evidence>
<gene>
    <name evidence="11" type="ORF">RT717_19755</name>
</gene>
<keyword evidence="7" id="KW-0406">Ion transport</keyword>
<feature type="transmembrane region" description="Helical" evidence="9">
    <location>
        <begin position="219"/>
        <end position="235"/>
    </location>
</feature>
<feature type="transmembrane region" description="Helical" evidence="9">
    <location>
        <begin position="241"/>
        <end position="260"/>
    </location>
</feature>
<feature type="transmembrane region" description="Helical" evidence="9">
    <location>
        <begin position="35"/>
        <end position="52"/>
    </location>
</feature>
<feature type="transmembrane region" description="Helical" evidence="9">
    <location>
        <begin position="64"/>
        <end position="81"/>
    </location>
</feature>
<keyword evidence="5 9" id="KW-0812">Transmembrane</keyword>
<feature type="transmembrane region" description="Helical" evidence="9">
    <location>
        <begin position="311"/>
        <end position="331"/>
    </location>
</feature>
<feature type="transmembrane region" description="Helical" evidence="9">
    <location>
        <begin position="93"/>
        <end position="115"/>
    </location>
</feature>
<accession>A0ABZ0ILE4</accession>
<dbReference type="EMBL" id="CP136051">
    <property type="protein sequence ID" value="WOK05319.1"/>
    <property type="molecule type" value="Genomic_DNA"/>
</dbReference>
<evidence type="ECO:0000256" key="4">
    <source>
        <dbReference type="ARBA" id="ARBA00022475"/>
    </source>
</evidence>
<keyword evidence="2" id="KW-0813">Transport</keyword>
<dbReference type="Gene3D" id="1.20.1530.20">
    <property type="match status" value="1"/>
</dbReference>